<dbReference type="AlphaFoldDB" id="A0A1F6DIN7"/>
<proteinExistence type="predicted"/>
<accession>A0A1F6DIN7</accession>
<keyword evidence="1" id="KW-0472">Membrane</keyword>
<feature type="transmembrane region" description="Helical" evidence="1">
    <location>
        <begin position="39"/>
        <end position="59"/>
    </location>
</feature>
<keyword evidence="1" id="KW-1133">Transmembrane helix</keyword>
<feature type="transmembrane region" description="Helical" evidence="1">
    <location>
        <begin position="169"/>
        <end position="197"/>
    </location>
</feature>
<feature type="transmembrane region" description="Helical" evidence="1">
    <location>
        <begin position="209"/>
        <end position="227"/>
    </location>
</feature>
<feature type="transmembrane region" description="Helical" evidence="1">
    <location>
        <begin position="6"/>
        <end position="30"/>
    </location>
</feature>
<evidence type="ECO:0000256" key="1">
    <source>
        <dbReference type="SAM" id="Phobius"/>
    </source>
</evidence>
<feature type="transmembrane region" description="Helical" evidence="1">
    <location>
        <begin position="71"/>
        <end position="88"/>
    </location>
</feature>
<reference evidence="2 3" key="1">
    <citation type="journal article" date="2016" name="Nat. Commun.">
        <title>Thousands of microbial genomes shed light on interconnected biogeochemical processes in an aquifer system.</title>
        <authorList>
            <person name="Anantharaman K."/>
            <person name="Brown C.T."/>
            <person name="Hug L.A."/>
            <person name="Sharon I."/>
            <person name="Castelle C.J."/>
            <person name="Probst A.J."/>
            <person name="Thomas B.C."/>
            <person name="Singh A."/>
            <person name="Wilkins M.J."/>
            <person name="Karaoz U."/>
            <person name="Brodie E.L."/>
            <person name="Williams K.H."/>
            <person name="Hubbard S.S."/>
            <person name="Banfield J.F."/>
        </authorList>
    </citation>
    <scope>NUCLEOTIDE SEQUENCE [LARGE SCALE GENOMIC DNA]</scope>
</reference>
<gene>
    <name evidence="2" type="ORF">A3C87_04000</name>
</gene>
<evidence type="ECO:0000313" key="2">
    <source>
        <dbReference type="EMBL" id="OGG61319.1"/>
    </source>
</evidence>
<dbReference type="EMBL" id="MFLE01000019">
    <property type="protein sequence ID" value="OGG61319.1"/>
    <property type="molecule type" value="Genomic_DNA"/>
</dbReference>
<dbReference type="STRING" id="1798491.A3C87_04000"/>
<feature type="transmembrane region" description="Helical" evidence="1">
    <location>
        <begin position="100"/>
        <end position="119"/>
    </location>
</feature>
<feature type="transmembrane region" description="Helical" evidence="1">
    <location>
        <begin position="139"/>
        <end position="157"/>
    </location>
</feature>
<dbReference type="Proteomes" id="UP000176511">
    <property type="component" value="Unassembled WGS sequence"/>
</dbReference>
<keyword evidence="1" id="KW-0812">Transmembrane</keyword>
<protein>
    <submittedName>
        <fullName evidence="2">Uncharacterized protein</fullName>
    </submittedName>
</protein>
<name>A0A1F6DIN7_9BACT</name>
<evidence type="ECO:0000313" key="3">
    <source>
        <dbReference type="Proteomes" id="UP000176511"/>
    </source>
</evidence>
<organism evidence="2 3">
    <name type="scientific">Candidatus Kaiserbacteria bacterium RIFCSPHIGHO2_02_FULL_49_34</name>
    <dbReference type="NCBI Taxonomy" id="1798491"/>
    <lineage>
        <taxon>Bacteria</taxon>
        <taxon>Candidatus Kaiseribacteriota</taxon>
    </lineage>
</organism>
<comment type="caution">
    <text evidence="2">The sequence shown here is derived from an EMBL/GenBank/DDBJ whole genome shotgun (WGS) entry which is preliminary data.</text>
</comment>
<sequence>MTTDLIRFTVLTALSVTVLAHCALLIFLFLRYTKIVNSWILCAVVLYSCLWTVSVVGSILAPDILWLSARYHFGIGMLGFLYLYLAHFPKEVKLLTQHSVIAFMMFTIALLAFLPNAIITHLDMVGYGYQNTWDGWLYPIARFAMFFSFICIATVLVNHLRKVRGAVRIILLELTISVILILIINLLCVSILPYFGITSFVALTPISNIILLMTIATFIVTAPTAGLHKHMPAQVK</sequence>